<gene>
    <name evidence="1" type="ORF">GGH94_003269</name>
</gene>
<accession>A0A9W8IHP6</accession>
<dbReference type="EMBL" id="JANBUY010000106">
    <property type="protein sequence ID" value="KAJ2863911.1"/>
    <property type="molecule type" value="Genomic_DNA"/>
</dbReference>
<evidence type="ECO:0000313" key="2">
    <source>
        <dbReference type="Proteomes" id="UP001140074"/>
    </source>
</evidence>
<protein>
    <submittedName>
        <fullName evidence="1">Uncharacterized protein</fullName>
    </submittedName>
</protein>
<keyword evidence="2" id="KW-1185">Reference proteome</keyword>
<organism evidence="1 2">
    <name type="scientific">Coemansia aciculifera</name>
    <dbReference type="NCBI Taxonomy" id="417176"/>
    <lineage>
        <taxon>Eukaryota</taxon>
        <taxon>Fungi</taxon>
        <taxon>Fungi incertae sedis</taxon>
        <taxon>Zoopagomycota</taxon>
        <taxon>Kickxellomycotina</taxon>
        <taxon>Kickxellomycetes</taxon>
        <taxon>Kickxellales</taxon>
        <taxon>Kickxellaceae</taxon>
        <taxon>Coemansia</taxon>
    </lineage>
</organism>
<dbReference type="Proteomes" id="UP001140074">
    <property type="component" value="Unassembled WGS sequence"/>
</dbReference>
<name>A0A9W8IHP6_9FUNG</name>
<proteinExistence type="predicted"/>
<dbReference type="AlphaFoldDB" id="A0A9W8IHP6"/>
<sequence length="60" mass="6325">MVFSILPWQSAGAATTVSVHTQTTQIVLQEGAASANVLMGYVSVVVQRPTTVTSLDVEFS</sequence>
<reference evidence="1" key="1">
    <citation type="submission" date="2022-07" db="EMBL/GenBank/DDBJ databases">
        <title>Phylogenomic reconstructions and comparative analyses of Kickxellomycotina fungi.</title>
        <authorList>
            <person name="Reynolds N.K."/>
            <person name="Stajich J.E."/>
            <person name="Barry K."/>
            <person name="Grigoriev I.V."/>
            <person name="Crous P."/>
            <person name="Smith M.E."/>
        </authorList>
    </citation>
    <scope>NUCLEOTIDE SEQUENCE</scope>
    <source>
        <strain evidence="1">RSA 476</strain>
    </source>
</reference>
<feature type="non-terminal residue" evidence="1">
    <location>
        <position position="60"/>
    </location>
</feature>
<comment type="caution">
    <text evidence="1">The sequence shown here is derived from an EMBL/GenBank/DDBJ whole genome shotgun (WGS) entry which is preliminary data.</text>
</comment>
<evidence type="ECO:0000313" key="1">
    <source>
        <dbReference type="EMBL" id="KAJ2863911.1"/>
    </source>
</evidence>